<evidence type="ECO:0000313" key="2">
    <source>
        <dbReference type="Proteomes" id="UP000576225"/>
    </source>
</evidence>
<accession>A0A848B5U7</accession>
<evidence type="ECO:0000313" key="1">
    <source>
        <dbReference type="EMBL" id="NMD89039.1"/>
    </source>
</evidence>
<dbReference type="EMBL" id="JABAEW010000072">
    <property type="protein sequence ID" value="NMD89039.1"/>
    <property type="molecule type" value="Genomic_DNA"/>
</dbReference>
<reference evidence="1 2" key="1">
    <citation type="submission" date="2020-04" db="EMBL/GenBank/DDBJ databases">
        <authorList>
            <person name="Hitch T.C.A."/>
            <person name="Wylensek D."/>
            <person name="Clavel T."/>
        </authorList>
    </citation>
    <scope>NUCLEOTIDE SEQUENCE [LARGE SCALE GENOMIC DNA]</scope>
    <source>
        <strain evidence="1 2">COR2-253-APC-1A</strain>
    </source>
</reference>
<proteinExistence type="predicted"/>
<name>A0A848B5U7_9BACT</name>
<dbReference type="AlphaFoldDB" id="A0A848B5U7"/>
<dbReference type="RefSeq" id="WP_168963992.1">
    <property type="nucleotide sequence ID" value="NZ_JABAEW010000072.1"/>
</dbReference>
<organism evidence="1 2">
    <name type="scientific">Victivallis vadensis</name>
    <dbReference type="NCBI Taxonomy" id="172901"/>
    <lineage>
        <taxon>Bacteria</taxon>
        <taxon>Pseudomonadati</taxon>
        <taxon>Lentisphaerota</taxon>
        <taxon>Lentisphaeria</taxon>
        <taxon>Victivallales</taxon>
        <taxon>Victivallaceae</taxon>
        <taxon>Victivallis</taxon>
    </lineage>
</organism>
<comment type="caution">
    <text evidence="1">The sequence shown here is derived from an EMBL/GenBank/DDBJ whole genome shotgun (WGS) entry which is preliminary data.</text>
</comment>
<gene>
    <name evidence="1" type="ORF">HF882_20855</name>
</gene>
<protein>
    <submittedName>
        <fullName evidence="1">Uncharacterized protein</fullName>
    </submittedName>
</protein>
<dbReference type="Proteomes" id="UP000576225">
    <property type="component" value="Unassembled WGS sequence"/>
</dbReference>
<sequence>MMDIYITGSAICASDPDYAQTVSPHIRELFISVFPATPPVQEIPVFSIECRLAVTFFCTVESALMRTGSLTAAELPHKAIRIPATATRPPCRLPLLQKARRAETRPHIRYQKFNL</sequence>